<name>A0A1G6XXD1_9FLAO</name>
<evidence type="ECO:0000313" key="1">
    <source>
        <dbReference type="EMBL" id="SDD82682.1"/>
    </source>
</evidence>
<protein>
    <submittedName>
        <fullName evidence="1">Uncharacterized protein</fullName>
    </submittedName>
</protein>
<organism evidence="1 2">
    <name type="scientific">Pricia antarctica</name>
    <dbReference type="NCBI Taxonomy" id="641691"/>
    <lineage>
        <taxon>Bacteria</taxon>
        <taxon>Pseudomonadati</taxon>
        <taxon>Bacteroidota</taxon>
        <taxon>Flavobacteriia</taxon>
        <taxon>Flavobacteriales</taxon>
        <taxon>Flavobacteriaceae</taxon>
        <taxon>Pricia</taxon>
    </lineage>
</organism>
<dbReference type="Proteomes" id="UP000199109">
    <property type="component" value="Unassembled WGS sequence"/>
</dbReference>
<reference evidence="1 2" key="1">
    <citation type="submission" date="2016-10" db="EMBL/GenBank/DDBJ databases">
        <authorList>
            <person name="de Groot N.N."/>
        </authorList>
    </citation>
    <scope>NUCLEOTIDE SEQUENCE [LARGE SCALE GENOMIC DNA]</scope>
    <source>
        <strain evidence="1 2">DSM 23421</strain>
    </source>
</reference>
<dbReference type="EMBL" id="FNAO01000002">
    <property type="protein sequence ID" value="SDD82682.1"/>
    <property type="molecule type" value="Genomic_DNA"/>
</dbReference>
<evidence type="ECO:0000313" key="2">
    <source>
        <dbReference type="Proteomes" id="UP000199109"/>
    </source>
</evidence>
<sequence length="30" mass="3521">MEKNQIDMDNMTFFLLLIEIFTKPTGLGFI</sequence>
<proteinExistence type="predicted"/>
<dbReference type="AlphaFoldDB" id="A0A1G6XXD1"/>
<gene>
    <name evidence="1" type="ORF">SAMN05421636_10230</name>
</gene>
<keyword evidence="2" id="KW-1185">Reference proteome</keyword>
<accession>A0A1G6XXD1</accession>